<evidence type="ECO:0000256" key="2">
    <source>
        <dbReference type="ARBA" id="ARBA00006375"/>
    </source>
</evidence>
<evidence type="ECO:0000256" key="5">
    <source>
        <dbReference type="ARBA" id="ARBA00022737"/>
    </source>
</evidence>
<dbReference type="InterPro" id="IPR011330">
    <property type="entry name" value="Glyco_hydro/deAcase_b/a-brl"/>
</dbReference>
<comment type="caution">
    <text evidence="10">The sequence shown here is derived from an EMBL/GenBank/DDBJ whole genome shotgun (WGS) entry which is preliminary data.</text>
</comment>
<keyword evidence="4 8" id="KW-0812">Transmembrane</keyword>
<comment type="subcellular location">
    <subcellularLocation>
        <location evidence="1">Membrane</location>
        <topology evidence="1">Multi-pass membrane protein</topology>
    </subcellularLocation>
</comment>
<feature type="domain" description="NodB homology" evidence="9">
    <location>
        <begin position="466"/>
        <end position="661"/>
    </location>
</feature>
<dbReference type="PROSITE" id="PS51677">
    <property type="entry name" value="NODB"/>
    <property type="match status" value="1"/>
</dbReference>
<dbReference type="PANTHER" id="PTHR45939">
    <property type="entry name" value="PEROXISOMAL MEMBRANE PROTEIN PMP34-RELATED"/>
    <property type="match status" value="1"/>
</dbReference>
<evidence type="ECO:0000256" key="7">
    <source>
        <dbReference type="ARBA" id="ARBA00023136"/>
    </source>
</evidence>
<evidence type="ECO:0000313" key="10">
    <source>
        <dbReference type="EMBL" id="KAG2231200.1"/>
    </source>
</evidence>
<dbReference type="EMBL" id="JAEPRE010000162">
    <property type="protein sequence ID" value="KAG2231200.1"/>
    <property type="molecule type" value="Genomic_DNA"/>
</dbReference>
<dbReference type="Gene3D" id="3.20.20.370">
    <property type="entry name" value="Glycoside hydrolase/deacetylase"/>
    <property type="match status" value="1"/>
</dbReference>
<dbReference type="Pfam" id="PF01522">
    <property type="entry name" value="Polysacc_deac_1"/>
    <property type="match status" value="1"/>
</dbReference>
<proteinExistence type="inferred from homology"/>
<evidence type="ECO:0000256" key="8">
    <source>
        <dbReference type="PROSITE-ProRule" id="PRU00282"/>
    </source>
</evidence>
<dbReference type="Gene3D" id="1.50.40.10">
    <property type="entry name" value="Mitochondrial carrier domain"/>
    <property type="match status" value="1"/>
</dbReference>
<evidence type="ECO:0000256" key="4">
    <source>
        <dbReference type="ARBA" id="ARBA00022692"/>
    </source>
</evidence>
<dbReference type="CDD" id="cd10952">
    <property type="entry name" value="CE4_MrCDA_like"/>
    <property type="match status" value="1"/>
</dbReference>
<feature type="repeat" description="Solcar" evidence="8">
    <location>
        <begin position="208"/>
        <end position="300"/>
    </location>
</feature>
<keyword evidence="7 8" id="KW-0472">Membrane</keyword>
<evidence type="ECO:0000256" key="1">
    <source>
        <dbReference type="ARBA" id="ARBA00004141"/>
    </source>
</evidence>
<dbReference type="InterPro" id="IPR018108">
    <property type="entry name" value="MCP_transmembrane"/>
</dbReference>
<keyword evidence="5" id="KW-0677">Repeat</keyword>
<reference evidence="10" key="1">
    <citation type="submission" date="2021-01" db="EMBL/GenBank/DDBJ databases">
        <title>Metabolic potential, ecology and presence of endohyphal bacteria is reflected in genomic diversity of Mucoromycotina.</title>
        <authorList>
            <person name="Muszewska A."/>
            <person name="Okrasinska A."/>
            <person name="Steczkiewicz K."/>
            <person name="Drgas O."/>
            <person name="Orlowska M."/>
            <person name="Perlinska-Lenart U."/>
            <person name="Aleksandrzak-Piekarczyk T."/>
            <person name="Szatraj K."/>
            <person name="Zielenkiewicz U."/>
            <person name="Pilsyk S."/>
            <person name="Malc E."/>
            <person name="Mieczkowski P."/>
            <person name="Kruszewska J.S."/>
            <person name="Biernat P."/>
            <person name="Pawlowska J."/>
        </authorList>
    </citation>
    <scope>NUCLEOTIDE SEQUENCE</scope>
    <source>
        <strain evidence="10">WA0000018081</strain>
    </source>
</reference>
<dbReference type="InterPro" id="IPR002509">
    <property type="entry name" value="NODB_dom"/>
</dbReference>
<gene>
    <name evidence="10" type="ORF">INT48_005921</name>
</gene>
<keyword evidence="11" id="KW-1185">Reference proteome</keyword>
<comment type="similarity">
    <text evidence="2">Belongs to the mitochondrial carrier (TC 2.A.29) family.</text>
</comment>
<evidence type="ECO:0000256" key="6">
    <source>
        <dbReference type="ARBA" id="ARBA00022989"/>
    </source>
</evidence>
<dbReference type="PANTHER" id="PTHR45939:SF1">
    <property type="entry name" value="MITOCHONDRIAL THIAMINE PYROPHOSPHATE CARRIER 1-RELATED"/>
    <property type="match status" value="1"/>
</dbReference>
<protein>
    <recommendedName>
        <fullName evidence="9">NodB homology domain-containing protein</fullName>
    </recommendedName>
</protein>
<dbReference type="GO" id="GO:0016810">
    <property type="term" value="F:hydrolase activity, acting on carbon-nitrogen (but not peptide) bonds"/>
    <property type="evidence" value="ECO:0007669"/>
    <property type="project" value="InterPro"/>
</dbReference>
<feature type="repeat" description="Solcar" evidence="8">
    <location>
        <begin position="8"/>
        <end position="103"/>
    </location>
</feature>
<dbReference type="SUPFAM" id="SSF103506">
    <property type="entry name" value="Mitochondrial carrier"/>
    <property type="match status" value="1"/>
</dbReference>
<keyword evidence="3" id="KW-0813">Transport</keyword>
<evidence type="ECO:0000313" key="11">
    <source>
        <dbReference type="Proteomes" id="UP000613177"/>
    </source>
</evidence>
<dbReference type="Pfam" id="PF00153">
    <property type="entry name" value="Mito_carr"/>
    <property type="match status" value="3"/>
</dbReference>
<evidence type="ECO:0000259" key="9">
    <source>
        <dbReference type="PROSITE" id="PS51677"/>
    </source>
</evidence>
<dbReference type="PROSITE" id="PS50920">
    <property type="entry name" value="SOLCAR"/>
    <property type="match status" value="3"/>
</dbReference>
<dbReference type="GO" id="GO:0015217">
    <property type="term" value="F:ADP transmembrane transporter activity"/>
    <property type="evidence" value="ECO:0007669"/>
    <property type="project" value="TreeGrafter"/>
</dbReference>
<dbReference type="GO" id="GO:0005975">
    <property type="term" value="P:carbohydrate metabolic process"/>
    <property type="evidence" value="ECO:0007669"/>
    <property type="project" value="InterPro"/>
</dbReference>
<accession>A0A8H7VS94</accession>
<name>A0A8H7VS94_9FUNG</name>
<dbReference type="GO" id="GO:0016020">
    <property type="term" value="C:membrane"/>
    <property type="evidence" value="ECO:0007669"/>
    <property type="project" value="UniProtKB-SubCell"/>
</dbReference>
<dbReference type="InterPro" id="IPR023395">
    <property type="entry name" value="MCP_dom_sf"/>
</dbReference>
<sequence length="725" mass="79706">MAMTKENLPPIGHAAAGSAGAMFALSLVYPLDIIKTRIQVQTKSKKSSADSNEEHYASAWDGITQIVKKEGVAGLYAGLGSSLIGTASTNFTYFYCYSFLRENYNKKYNPRGGTLSTALELVLGAAAGALTTLITTPVSVITTRQQTLPADERQSVIDTCKSIVAEEGIQGLWRGIQPSLLLCVNPAITYGSFEKIKQIVLGVFKLQLTPGVNFLVGALSKTLATVITYPYIMAKVRLQWRPSKDMKDKVVAYKGSIDVLARVLKSDGFFGWYKGMSTQITKAVLSQALLFMMKDIFTNYTVLAFALIRASQKAKKLDMWKYQALLISLAGSVAFGAVDMTQFPSKTDPTNINIPDIPQTTSNDVATECQYYQSNFTIEKTEWPTIWGLATSNNMNTSAEFTALYNSIDWTKAPQAPIRSLTPQGGLNLVGYDTVNDPDCWWSATQCKKPKSPDTNGDIATCPQPETWGLTFDDGPNCSHNAFYDYLETNKQRASMFYIGSNVLNWPYGALRGLKDGHHLCGHTWSHKMMTTLTNQEVLAELYYTAKAIKFVTGVTPLHWRPALGDLDDRVRWIATQLNMTAILWNLDTDDWAANSTPGITPETVNQRYLDFIKMGSNGTFAESGNIVLSHEINNMTMDFFVNHYPAIKQNYKHVVDVATCQNIANPYLEKVITFPSFDASETQNASTVTGSGVVPGATGSSNSGNTINNYNGPLFIAALFGLLM</sequence>
<dbReference type="SUPFAM" id="SSF88713">
    <property type="entry name" value="Glycoside hydrolase/deacetylase"/>
    <property type="match status" value="1"/>
</dbReference>
<dbReference type="Proteomes" id="UP000613177">
    <property type="component" value="Unassembled WGS sequence"/>
</dbReference>
<feature type="repeat" description="Solcar" evidence="8">
    <location>
        <begin position="115"/>
        <end position="199"/>
    </location>
</feature>
<feature type="non-terminal residue" evidence="10">
    <location>
        <position position="1"/>
    </location>
</feature>
<dbReference type="InterPro" id="IPR052217">
    <property type="entry name" value="Mito/Peroxisomal_Carrier"/>
</dbReference>
<organism evidence="10 11">
    <name type="scientific">Thamnidium elegans</name>
    <dbReference type="NCBI Taxonomy" id="101142"/>
    <lineage>
        <taxon>Eukaryota</taxon>
        <taxon>Fungi</taxon>
        <taxon>Fungi incertae sedis</taxon>
        <taxon>Mucoromycota</taxon>
        <taxon>Mucoromycotina</taxon>
        <taxon>Mucoromycetes</taxon>
        <taxon>Mucorales</taxon>
        <taxon>Mucorineae</taxon>
        <taxon>Mucoraceae</taxon>
        <taxon>Thamnidium</taxon>
    </lineage>
</organism>
<evidence type="ECO:0000256" key="3">
    <source>
        <dbReference type="ARBA" id="ARBA00022448"/>
    </source>
</evidence>
<dbReference type="AlphaFoldDB" id="A0A8H7VS94"/>
<keyword evidence="6" id="KW-1133">Transmembrane helix</keyword>